<keyword evidence="2" id="KW-1185">Reference proteome</keyword>
<dbReference type="RefSeq" id="WP_094547180.1">
    <property type="nucleotide sequence ID" value="NZ_MQWB01000001.1"/>
</dbReference>
<dbReference type="Proteomes" id="UP000216446">
    <property type="component" value="Unassembled WGS sequence"/>
</dbReference>
<dbReference type="OrthoDB" id="1524682at2"/>
<dbReference type="EMBL" id="MQWB01000001">
    <property type="protein sequence ID" value="OZC02690.1"/>
    <property type="molecule type" value="Genomic_DNA"/>
</dbReference>
<accession>A0A259TYC0</accession>
<dbReference type="AlphaFoldDB" id="A0A259TYC0"/>
<gene>
    <name evidence="1" type="ORF">BSZ36_06695</name>
</gene>
<proteinExistence type="predicted"/>
<comment type="caution">
    <text evidence="1">The sequence shown here is derived from an EMBL/GenBank/DDBJ whole genome shotgun (WGS) entry which is preliminary data.</text>
</comment>
<reference evidence="1 2" key="1">
    <citation type="submission" date="2016-11" db="EMBL/GenBank/DDBJ databases">
        <title>Study of marine rhodopsin-containing bacteria.</title>
        <authorList>
            <person name="Yoshizawa S."/>
            <person name="Kumagai Y."/>
            <person name="Kogure K."/>
        </authorList>
    </citation>
    <scope>NUCLEOTIDE SEQUENCE [LARGE SCALE GENOMIC DNA]</scope>
    <source>
        <strain evidence="1 2">SG-29</strain>
    </source>
</reference>
<protein>
    <submittedName>
        <fullName evidence="1">Uncharacterized protein</fullName>
    </submittedName>
</protein>
<evidence type="ECO:0000313" key="1">
    <source>
        <dbReference type="EMBL" id="OZC02690.1"/>
    </source>
</evidence>
<name>A0A259TYC0_9BACT</name>
<sequence length="88" mass="9822">MDSAPFPLDFEKFGFSNPTPEFLMVTTGDDEGRAAVEGVVVIPGLPVCRVRMRTDTERLFRYGPGRRALIAYVRAALHEDIARELPVN</sequence>
<dbReference type="InParanoid" id="A0A259TYC0"/>
<evidence type="ECO:0000313" key="2">
    <source>
        <dbReference type="Proteomes" id="UP000216446"/>
    </source>
</evidence>
<organism evidence="1 2">
    <name type="scientific">Rubricoccus marinus</name>
    <dbReference type="NCBI Taxonomy" id="716817"/>
    <lineage>
        <taxon>Bacteria</taxon>
        <taxon>Pseudomonadati</taxon>
        <taxon>Rhodothermota</taxon>
        <taxon>Rhodothermia</taxon>
        <taxon>Rhodothermales</taxon>
        <taxon>Rubricoccaceae</taxon>
        <taxon>Rubricoccus</taxon>
    </lineage>
</organism>